<organism evidence="1 2">
    <name type="scientific">Streptomyces tirandamycinicus</name>
    <dbReference type="NCBI Taxonomy" id="2174846"/>
    <lineage>
        <taxon>Bacteria</taxon>
        <taxon>Bacillati</taxon>
        <taxon>Actinomycetota</taxon>
        <taxon>Actinomycetes</taxon>
        <taxon>Kitasatosporales</taxon>
        <taxon>Streptomycetaceae</taxon>
        <taxon>Streptomyces</taxon>
    </lineage>
</organism>
<gene>
    <name evidence="1" type="ORF">DDW44_27990</name>
</gene>
<name>A0A2S1T149_9ACTN</name>
<keyword evidence="2" id="KW-1185">Reference proteome</keyword>
<sequence>MAPNEVRPLIKLHSTAGTGCTYRVGDVKISNVSHPSTGTGRARDTAGRVERFERRHGRRGALCAARRRTARACSPVTGARARAALRDRRP</sequence>
<reference evidence="1 2" key="1">
    <citation type="submission" date="2018-05" db="EMBL/GenBank/DDBJ databases">
        <title>Complete genome sequence of sponge-derived Streptomyces sp. HNM0039.</title>
        <authorList>
            <person name="Huang X."/>
            <person name="Zhou S."/>
        </authorList>
    </citation>
    <scope>NUCLEOTIDE SEQUENCE [LARGE SCALE GENOMIC DNA]</scope>
    <source>
        <strain evidence="1 2">HNM0039</strain>
    </source>
</reference>
<dbReference type="Gene3D" id="4.10.830.30">
    <property type="entry name" value="Ribosomal protein L31"/>
    <property type="match status" value="1"/>
</dbReference>
<dbReference type="Proteomes" id="UP000244900">
    <property type="component" value="Chromosome"/>
</dbReference>
<protein>
    <submittedName>
        <fullName evidence="1">Uncharacterized protein</fullName>
    </submittedName>
</protein>
<evidence type="ECO:0000313" key="1">
    <source>
        <dbReference type="EMBL" id="AWI32217.1"/>
    </source>
</evidence>
<dbReference type="Pfam" id="PF01197">
    <property type="entry name" value="Ribosomal_L31"/>
    <property type="match status" value="1"/>
</dbReference>
<accession>A0A2S1T149</accession>
<proteinExistence type="predicted"/>
<dbReference type="AlphaFoldDB" id="A0A2S1T149"/>
<dbReference type="InterPro" id="IPR002150">
    <property type="entry name" value="Ribosomal_bL31"/>
</dbReference>
<dbReference type="EMBL" id="CP029188">
    <property type="protein sequence ID" value="AWI32217.1"/>
    <property type="molecule type" value="Genomic_DNA"/>
</dbReference>
<dbReference type="InterPro" id="IPR042105">
    <property type="entry name" value="Ribosomal_bL31_sf"/>
</dbReference>
<dbReference type="KEGG" id="stir:DDW44_27990"/>
<evidence type="ECO:0000313" key="2">
    <source>
        <dbReference type="Proteomes" id="UP000244900"/>
    </source>
</evidence>